<proteinExistence type="predicted"/>
<accession>A0A6J5ST78</accession>
<gene>
    <name evidence="1" type="ORF">UFOVP1602_49</name>
</gene>
<feature type="non-terminal residue" evidence="1">
    <location>
        <position position="1"/>
    </location>
</feature>
<protein>
    <submittedName>
        <fullName evidence="1">Uncharacterized protein</fullName>
    </submittedName>
</protein>
<name>A0A6J5ST78_9CAUD</name>
<evidence type="ECO:0000313" key="1">
    <source>
        <dbReference type="EMBL" id="CAB4218748.1"/>
    </source>
</evidence>
<sequence length="441" mass="43550">SVTAPILNGGTSTAASLSLDVGTSATQVSAGNHTHSYASTSHATTHNAGGTDALAIDAAAGTGSLRTLGSTATSAAAGNHTHVGGSGDVVGPSSSIDNALPRFDLTTGKLIQGSSIIVNDSNNLFVPTSVVQSPKAVTESSNTFTINTSNSNYITGITVPAGTAPTVVSTASVSFGSATTGTLTFGTRATGDVIIVIVGSDGSVPAITSSGWTTIASSSANTTYALVAYKTMGATADTSISFSGLSTASTASSMVVRNGALNVYTAAMKESGNGQITPPAVLTVYGNELVVTLAGMDDFATAGTVSAAPSGYTNLTSAVSTVSGFATMISSKVVSAPQTYEAPGAYTTTTSDTSASTTVTFAPINNSKTIALTGAPSQAITGYSNAVAQTTVIDYSNLGSPVTWSGVSWSGGVAPSIYATGIVTLVTLDGTTYKAAFVDGY</sequence>
<reference evidence="1" key="1">
    <citation type="submission" date="2020-05" db="EMBL/GenBank/DDBJ databases">
        <authorList>
            <person name="Chiriac C."/>
            <person name="Salcher M."/>
            <person name="Ghai R."/>
            <person name="Kavagutti S V."/>
        </authorList>
    </citation>
    <scope>NUCLEOTIDE SEQUENCE</scope>
</reference>
<organism evidence="1">
    <name type="scientific">uncultured Caudovirales phage</name>
    <dbReference type="NCBI Taxonomy" id="2100421"/>
    <lineage>
        <taxon>Viruses</taxon>
        <taxon>Duplodnaviria</taxon>
        <taxon>Heunggongvirae</taxon>
        <taxon>Uroviricota</taxon>
        <taxon>Caudoviricetes</taxon>
        <taxon>Peduoviridae</taxon>
        <taxon>Maltschvirus</taxon>
        <taxon>Maltschvirus maltsch</taxon>
    </lineage>
</organism>
<dbReference type="EMBL" id="LR797467">
    <property type="protein sequence ID" value="CAB4218748.1"/>
    <property type="molecule type" value="Genomic_DNA"/>
</dbReference>